<dbReference type="PANTHER" id="PTHR33173:SF2">
    <property type="entry name" value="MYND-TYPE DOMAIN-CONTAINING PROTEIN"/>
    <property type="match status" value="1"/>
</dbReference>
<evidence type="ECO:0000313" key="2">
    <source>
        <dbReference type="EMBL" id="KAI9552263.1"/>
    </source>
</evidence>
<keyword evidence="1" id="KW-0472">Membrane</keyword>
<sequence length="464" mass="54159">MVPHVRDVFVKEIPQSRSIGSVFAGRLYFDRCVDELDAGDCWITDDQLRESLSHLTETEEEIQNASVYSYPLSSKQLTNGKLYHAFVVIQMLNWWWSIEKNTKHITIQRSQKLEGVRDMYQRKKRRNGLTQWMGIREIKTTQGDNITIIQLIDYIWRKDSLSGDYHVLAANSQKFADLLFKRIESFNEQVYFDDAADQPRSSETSCYMKVEQVLSEVQRSCVPETLTKLELYKLEEFRVPWFVMDPLFFVGFSIVLIGYIFVKHAPNNSALILVFFLSSFFFLNFHYKKIVLAVAVIIVAIFCMTTGVKELSFFTNNIIFFGILTVLFFFLTITNSKKNGHSFYPTYYLVICETNKKTYWSFEQVRSFSKQLNSEYVIVIQRATNKDILLNTHQRNPRNIKFTNEHLVDKADAVRQNVIAILEFILKKEYLDFEDYPQNLTLAPATNLAQILCNNFRASSIPLV</sequence>
<keyword evidence="3" id="KW-1185">Reference proteome</keyword>
<reference evidence="2 3" key="1">
    <citation type="submission" date="2022-05" db="EMBL/GenBank/DDBJ databases">
        <title>A multi-omics perspective on studying reproductive biology in Daphnia sinensis.</title>
        <authorList>
            <person name="Jia J."/>
        </authorList>
    </citation>
    <scope>NUCLEOTIDE SEQUENCE [LARGE SCALE GENOMIC DNA]</scope>
    <source>
        <strain evidence="2 3">WSL</strain>
    </source>
</reference>
<keyword evidence="1" id="KW-1133">Transmembrane helix</keyword>
<feature type="transmembrane region" description="Helical" evidence="1">
    <location>
        <begin position="268"/>
        <end position="285"/>
    </location>
</feature>
<keyword evidence="1" id="KW-0812">Transmembrane</keyword>
<evidence type="ECO:0000256" key="1">
    <source>
        <dbReference type="SAM" id="Phobius"/>
    </source>
</evidence>
<protein>
    <submittedName>
        <fullName evidence="2">Uncharacterized protein</fullName>
    </submittedName>
</protein>
<dbReference type="AlphaFoldDB" id="A0AAD5KYD6"/>
<feature type="transmembrane region" description="Helical" evidence="1">
    <location>
        <begin position="290"/>
        <end position="308"/>
    </location>
</feature>
<comment type="caution">
    <text evidence="2">The sequence shown here is derived from an EMBL/GenBank/DDBJ whole genome shotgun (WGS) entry which is preliminary data.</text>
</comment>
<organism evidence="2 3">
    <name type="scientific">Daphnia sinensis</name>
    <dbReference type="NCBI Taxonomy" id="1820382"/>
    <lineage>
        <taxon>Eukaryota</taxon>
        <taxon>Metazoa</taxon>
        <taxon>Ecdysozoa</taxon>
        <taxon>Arthropoda</taxon>
        <taxon>Crustacea</taxon>
        <taxon>Branchiopoda</taxon>
        <taxon>Diplostraca</taxon>
        <taxon>Cladocera</taxon>
        <taxon>Anomopoda</taxon>
        <taxon>Daphniidae</taxon>
        <taxon>Daphnia</taxon>
        <taxon>Daphnia similis group</taxon>
    </lineage>
</organism>
<feature type="transmembrane region" description="Helical" evidence="1">
    <location>
        <begin position="241"/>
        <end position="262"/>
    </location>
</feature>
<proteinExistence type="predicted"/>
<dbReference type="Proteomes" id="UP000820818">
    <property type="component" value="Linkage Group LG10"/>
</dbReference>
<feature type="transmembrane region" description="Helical" evidence="1">
    <location>
        <begin position="314"/>
        <end position="333"/>
    </location>
</feature>
<dbReference type="EMBL" id="WJBH02000010">
    <property type="protein sequence ID" value="KAI9552263.1"/>
    <property type="molecule type" value="Genomic_DNA"/>
</dbReference>
<name>A0AAD5KYD6_9CRUS</name>
<accession>A0AAD5KYD6</accession>
<gene>
    <name evidence="2" type="ORF">GHT06_022625</name>
</gene>
<dbReference type="PANTHER" id="PTHR33173">
    <property type="match status" value="1"/>
</dbReference>
<evidence type="ECO:0000313" key="3">
    <source>
        <dbReference type="Proteomes" id="UP000820818"/>
    </source>
</evidence>